<dbReference type="InterPro" id="IPR001128">
    <property type="entry name" value="Cyt_P450"/>
</dbReference>
<dbReference type="SUPFAM" id="SSF48264">
    <property type="entry name" value="Cytochrome P450"/>
    <property type="match status" value="1"/>
</dbReference>
<dbReference type="EMBL" id="MU150232">
    <property type="protein sequence ID" value="KAF9468657.1"/>
    <property type="molecule type" value="Genomic_DNA"/>
</dbReference>
<dbReference type="InterPro" id="IPR017972">
    <property type="entry name" value="Cyt_P450_CS"/>
</dbReference>
<evidence type="ECO:0000256" key="7">
    <source>
        <dbReference type="ARBA" id="ARBA00023004"/>
    </source>
</evidence>
<keyword evidence="12" id="KW-1185">Reference proteome</keyword>
<dbReference type="Pfam" id="PF00067">
    <property type="entry name" value="p450"/>
    <property type="match status" value="1"/>
</dbReference>
<feature type="binding site" description="axial binding residue" evidence="9">
    <location>
        <position position="377"/>
    </location>
    <ligand>
        <name>heme</name>
        <dbReference type="ChEBI" id="CHEBI:30413"/>
    </ligand>
    <ligandPart>
        <name>Fe</name>
        <dbReference type="ChEBI" id="CHEBI:18248"/>
    </ligandPart>
</feature>
<dbReference type="PRINTS" id="PR00463">
    <property type="entry name" value="EP450I"/>
</dbReference>
<evidence type="ECO:0000256" key="9">
    <source>
        <dbReference type="PIRSR" id="PIRSR602401-1"/>
    </source>
</evidence>
<dbReference type="PANTHER" id="PTHR46300:SF7">
    <property type="entry name" value="P450, PUTATIVE (EUROFUNG)-RELATED"/>
    <property type="match status" value="1"/>
</dbReference>
<dbReference type="CDD" id="cd11065">
    <property type="entry name" value="CYP64-like"/>
    <property type="match status" value="1"/>
</dbReference>
<dbReference type="Gene3D" id="1.10.630.10">
    <property type="entry name" value="Cytochrome P450"/>
    <property type="match status" value="1"/>
</dbReference>
<dbReference type="InterPro" id="IPR036396">
    <property type="entry name" value="Cyt_P450_sf"/>
</dbReference>
<evidence type="ECO:0000256" key="5">
    <source>
        <dbReference type="ARBA" id="ARBA00022723"/>
    </source>
</evidence>
<dbReference type="GO" id="GO:0020037">
    <property type="term" value="F:heme binding"/>
    <property type="evidence" value="ECO:0007669"/>
    <property type="project" value="InterPro"/>
</dbReference>
<evidence type="ECO:0000256" key="8">
    <source>
        <dbReference type="ARBA" id="ARBA00023033"/>
    </source>
</evidence>
<evidence type="ECO:0000256" key="6">
    <source>
        <dbReference type="ARBA" id="ARBA00023002"/>
    </source>
</evidence>
<protein>
    <submittedName>
        <fullName evidence="11">Cytochrome P450</fullName>
    </submittedName>
</protein>
<comment type="cofactor">
    <cofactor evidence="1 9">
        <name>heme</name>
        <dbReference type="ChEBI" id="CHEBI:30413"/>
    </cofactor>
</comment>
<organism evidence="11 12">
    <name type="scientific">Collybia nuda</name>
    <dbReference type="NCBI Taxonomy" id="64659"/>
    <lineage>
        <taxon>Eukaryota</taxon>
        <taxon>Fungi</taxon>
        <taxon>Dikarya</taxon>
        <taxon>Basidiomycota</taxon>
        <taxon>Agaricomycotina</taxon>
        <taxon>Agaricomycetes</taxon>
        <taxon>Agaricomycetidae</taxon>
        <taxon>Agaricales</taxon>
        <taxon>Tricholomatineae</taxon>
        <taxon>Clitocybaceae</taxon>
        <taxon>Collybia</taxon>
    </lineage>
</organism>
<dbReference type="GO" id="GO:0004497">
    <property type="term" value="F:monooxygenase activity"/>
    <property type="evidence" value="ECO:0007669"/>
    <property type="project" value="UniProtKB-KW"/>
</dbReference>
<keyword evidence="7 9" id="KW-0408">Iron</keyword>
<proteinExistence type="inferred from homology"/>
<dbReference type="Proteomes" id="UP000807353">
    <property type="component" value="Unassembled WGS sequence"/>
</dbReference>
<dbReference type="PRINTS" id="PR00385">
    <property type="entry name" value="P450"/>
</dbReference>
<dbReference type="GO" id="GO:0016705">
    <property type="term" value="F:oxidoreductase activity, acting on paired donors, with incorporation or reduction of molecular oxygen"/>
    <property type="evidence" value="ECO:0007669"/>
    <property type="project" value="InterPro"/>
</dbReference>
<evidence type="ECO:0000313" key="11">
    <source>
        <dbReference type="EMBL" id="KAF9468657.1"/>
    </source>
</evidence>
<gene>
    <name evidence="11" type="ORF">BDZ94DRAFT_1138669</name>
</gene>
<evidence type="ECO:0000313" key="12">
    <source>
        <dbReference type="Proteomes" id="UP000807353"/>
    </source>
</evidence>
<reference evidence="11" key="1">
    <citation type="submission" date="2020-11" db="EMBL/GenBank/DDBJ databases">
        <authorList>
            <consortium name="DOE Joint Genome Institute"/>
            <person name="Ahrendt S."/>
            <person name="Riley R."/>
            <person name="Andreopoulos W."/>
            <person name="Labutti K."/>
            <person name="Pangilinan J."/>
            <person name="Ruiz-Duenas F.J."/>
            <person name="Barrasa J.M."/>
            <person name="Sanchez-Garcia M."/>
            <person name="Camarero S."/>
            <person name="Miyauchi S."/>
            <person name="Serrano A."/>
            <person name="Linde D."/>
            <person name="Babiker R."/>
            <person name="Drula E."/>
            <person name="Ayuso-Fernandez I."/>
            <person name="Pacheco R."/>
            <person name="Padilla G."/>
            <person name="Ferreira P."/>
            <person name="Barriuso J."/>
            <person name="Kellner H."/>
            <person name="Castanera R."/>
            <person name="Alfaro M."/>
            <person name="Ramirez L."/>
            <person name="Pisabarro A.G."/>
            <person name="Kuo A."/>
            <person name="Tritt A."/>
            <person name="Lipzen A."/>
            <person name="He G."/>
            <person name="Yan M."/>
            <person name="Ng V."/>
            <person name="Cullen D."/>
            <person name="Martin F."/>
            <person name="Rosso M.-N."/>
            <person name="Henrissat B."/>
            <person name="Hibbett D."/>
            <person name="Martinez A.T."/>
            <person name="Grigoriev I.V."/>
        </authorList>
    </citation>
    <scope>NUCLEOTIDE SEQUENCE</scope>
    <source>
        <strain evidence="11">CBS 247.69</strain>
    </source>
</reference>
<name>A0A9P5YGR4_9AGAR</name>
<sequence length="402" mass="45022">GGLMYFRGLGNSILVLNDLDTILDLLVKKGNTHSSRPHLVVACELMGLTNSTAFAPFGDVWKLHRKFCRAALNTEATKSYDNVLMDIATNLNTSLRSSPLDFTNHVRLMAGRVIMSIVYGISVESADDPYIVRAEATMSMISKAVVPGEFFVDLLPFLKHIPPWFPFTRFHKVGQDGKEMIAELVRKPFQHVQEEMGEGTAPPSFTQDVLTKPELEGERNADPTFEHAVQWAAASMYAAGQEVVSSSVLNMIMGLALNPEKLKRAQAELDHVVGRERRPIIQDRQSLPYVHAIVKETLRWHPPLPMSIARSSIQDDYYNGYFIPKNTTIIPNIWVIAHAPDPEFPPQLFLPERFLPRRGSPPPDPSSYCFGFGRRICPGKILAENALFLMTASIIHEFNITP</sequence>
<evidence type="ECO:0000256" key="4">
    <source>
        <dbReference type="ARBA" id="ARBA00022617"/>
    </source>
</evidence>
<comment type="pathway">
    <text evidence="2">Secondary metabolite biosynthesis.</text>
</comment>
<dbReference type="GO" id="GO:0005506">
    <property type="term" value="F:iron ion binding"/>
    <property type="evidence" value="ECO:0007669"/>
    <property type="project" value="InterPro"/>
</dbReference>
<evidence type="ECO:0000256" key="3">
    <source>
        <dbReference type="ARBA" id="ARBA00010617"/>
    </source>
</evidence>
<evidence type="ECO:0000256" key="1">
    <source>
        <dbReference type="ARBA" id="ARBA00001971"/>
    </source>
</evidence>
<keyword evidence="4 9" id="KW-0349">Heme</keyword>
<comment type="caution">
    <text evidence="11">The sequence shown here is derived from an EMBL/GenBank/DDBJ whole genome shotgun (WGS) entry which is preliminary data.</text>
</comment>
<feature type="non-terminal residue" evidence="11">
    <location>
        <position position="1"/>
    </location>
</feature>
<dbReference type="InterPro" id="IPR050364">
    <property type="entry name" value="Cytochrome_P450_fung"/>
</dbReference>
<accession>A0A9P5YGR4</accession>
<dbReference type="InterPro" id="IPR002401">
    <property type="entry name" value="Cyt_P450_E_grp-I"/>
</dbReference>
<keyword evidence="5 9" id="KW-0479">Metal-binding</keyword>
<dbReference type="PROSITE" id="PS00086">
    <property type="entry name" value="CYTOCHROME_P450"/>
    <property type="match status" value="1"/>
</dbReference>
<keyword evidence="8 10" id="KW-0503">Monooxygenase</keyword>
<dbReference type="OrthoDB" id="2789670at2759"/>
<comment type="similarity">
    <text evidence="3 10">Belongs to the cytochrome P450 family.</text>
</comment>
<evidence type="ECO:0000256" key="10">
    <source>
        <dbReference type="RuleBase" id="RU000461"/>
    </source>
</evidence>
<keyword evidence="6 10" id="KW-0560">Oxidoreductase</keyword>
<dbReference type="PANTHER" id="PTHR46300">
    <property type="entry name" value="P450, PUTATIVE (EUROFUNG)-RELATED-RELATED"/>
    <property type="match status" value="1"/>
</dbReference>
<evidence type="ECO:0000256" key="2">
    <source>
        <dbReference type="ARBA" id="ARBA00005179"/>
    </source>
</evidence>
<feature type="non-terminal residue" evidence="11">
    <location>
        <position position="402"/>
    </location>
</feature>
<dbReference type="AlphaFoldDB" id="A0A9P5YGR4"/>